<comment type="caution">
    <text evidence="1">The sequence shown here is derived from an EMBL/GenBank/DDBJ whole genome shotgun (WGS) entry which is preliminary data.</text>
</comment>
<proteinExistence type="predicted"/>
<gene>
    <name evidence="1" type="ORF">IEQ34_019497</name>
</gene>
<dbReference type="EMBL" id="JAGFBR010000017">
    <property type="protein sequence ID" value="KAH0452198.1"/>
    <property type="molecule type" value="Genomic_DNA"/>
</dbReference>
<accession>A0AAV7G8P9</accession>
<evidence type="ECO:0000313" key="1">
    <source>
        <dbReference type="EMBL" id="KAH0452198.1"/>
    </source>
</evidence>
<evidence type="ECO:0000313" key="2">
    <source>
        <dbReference type="Proteomes" id="UP000775213"/>
    </source>
</evidence>
<reference evidence="1 2" key="1">
    <citation type="journal article" date="2021" name="Hortic Res">
        <title>Chromosome-scale assembly of the Dendrobium chrysotoxum genome enhances the understanding of orchid evolution.</title>
        <authorList>
            <person name="Zhang Y."/>
            <person name="Zhang G.Q."/>
            <person name="Zhang D."/>
            <person name="Liu X.D."/>
            <person name="Xu X.Y."/>
            <person name="Sun W.H."/>
            <person name="Yu X."/>
            <person name="Zhu X."/>
            <person name="Wang Z.W."/>
            <person name="Zhao X."/>
            <person name="Zhong W.Y."/>
            <person name="Chen H."/>
            <person name="Yin W.L."/>
            <person name="Huang T."/>
            <person name="Niu S.C."/>
            <person name="Liu Z.J."/>
        </authorList>
    </citation>
    <scope>NUCLEOTIDE SEQUENCE [LARGE SCALE GENOMIC DNA]</scope>
    <source>
        <strain evidence="1">Lindl</strain>
    </source>
</reference>
<protein>
    <recommendedName>
        <fullName evidence="3">Secreted protein</fullName>
    </recommendedName>
</protein>
<name>A0AAV7G8P9_DENCH</name>
<keyword evidence="2" id="KW-1185">Reference proteome</keyword>
<organism evidence="1 2">
    <name type="scientific">Dendrobium chrysotoxum</name>
    <name type="common">Orchid</name>
    <dbReference type="NCBI Taxonomy" id="161865"/>
    <lineage>
        <taxon>Eukaryota</taxon>
        <taxon>Viridiplantae</taxon>
        <taxon>Streptophyta</taxon>
        <taxon>Embryophyta</taxon>
        <taxon>Tracheophyta</taxon>
        <taxon>Spermatophyta</taxon>
        <taxon>Magnoliopsida</taxon>
        <taxon>Liliopsida</taxon>
        <taxon>Asparagales</taxon>
        <taxon>Orchidaceae</taxon>
        <taxon>Epidendroideae</taxon>
        <taxon>Malaxideae</taxon>
        <taxon>Dendrobiinae</taxon>
        <taxon>Dendrobium</taxon>
    </lineage>
</organism>
<evidence type="ECO:0008006" key="3">
    <source>
        <dbReference type="Google" id="ProtNLM"/>
    </source>
</evidence>
<sequence length="86" mass="9852">MLSLPNLRAHTSCCVLSLTPCLTTRSHTRFALANVNVSSWVNPVYLTIYIPPRRSCRLQQHKDKRLPKRNPLALHCIRCSVQCHSQ</sequence>
<dbReference type="AlphaFoldDB" id="A0AAV7G8P9"/>
<dbReference type="Proteomes" id="UP000775213">
    <property type="component" value="Unassembled WGS sequence"/>
</dbReference>